<organism evidence="4 5">
    <name type="scientific">Candidatus Moanibacter tarae</name>
    <dbReference type="NCBI Taxonomy" id="2200854"/>
    <lineage>
        <taxon>Bacteria</taxon>
        <taxon>Pseudomonadati</taxon>
        <taxon>Verrucomicrobiota</taxon>
        <taxon>Opitutia</taxon>
        <taxon>Puniceicoccales</taxon>
        <taxon>Puniceicoccales incertae sedis</taxon>
        <taxon>Candidatus Moanibacter</taxon>
    </lineage>
</organism>
<dbReference type="InterPro" id="IPR026856">
    <property type="entry name" value="Sialidase_fam"/>
</dbReference>
<dbReference type="Gene3D" id="2.120.10.10">
    <property type="match status" value="1"/>
</dbReference>
<dbReference type="PANTHER" id="PTHR10628">
    <property type="entry name" value="SIALIDASE"/>
    <property type="match status" value="1"/>
</dbReference>
<dbReference type="KEGG" id="mtar:DF168_02178"/>
<dbReference type="GO" id="GO:0005737">
    <property type="term" value="C:cytoplasm"/>
    <property type="evidence" value="ECO:0007669"/>
    <property type="project" value="TreeGrafter"/>
</dbReference>
<gene>
    <name evidence="4" type="ORF">DF168_02178</name>
</gene>
<reference evidence="4 5" key="1">
    <citation type="submission" date="2018-06" db="EMBL/GenBank/DDBJ databases">
        <title>Draft Genome Sequence of a Novel Marine Bacterium Related to the Verrucomicrobia.</title>
        <authorList>
            <person name="Vosseberg J."/>
            <person name="Martijn J."/>
            <person name="Ettema T.J.G."/>
        </authorList>
    </citation>
    <scope>NUCLEOTIDE SEQUENCE [LARGE SCALE GENOMIC DNA]</scope>
    <source>
        <strain evidence="4">TARA_B100001123</strain>
    </source>
</reference>
<dbReference type="InterPro" id="IPR036278">
    <property type="entry name" value="Sialidase_sf"/>
</dbReference>
<comment type="catalytic activity">
    <reaction evidence="1">
        <text>Hydrolysis of alpha-(2-&gt;3)-, alpha-(2-&gt;6)-, alpha-(2-&gt;8)- glycosidic linkages of terminal sialic acid residues in oligosaccharides, glycoproteins, glycolipids, colominic acid and synthetic substrates.</text>
        <dbReference type="EC" id="3.2.1.18"/>
    </reaction>
</comment>
<evidence type="ECO:0000313" key="4">
    <source>
        <dbReference type="EMBL" id="AWT60953.1"/>
    </source>
</evidence>
<dbReference type="CDD" id="cd15482">
    <property type="entry name" value="Sialidase_non-viral"/>
    <property type="match status" value="1"/>
</dbReference>
<sequence length="397" mass="45075">MAVEKFTISRDDSVYECFPHLCRTESGRIILTYRESNGHVASDFSRLIVRYSDDAGKSWSDRNVITETHISSGSVCVCNCPKIQQLKDGRILLICDRYYYPPGEWYVENQSRLTFWFSDDEGGSFSEPEDTGVRGICPDEVSELPDGQWLVLTAVRDSQDHILQMLTISRDKGQTWEEPYPLIRNLDYELDEGSIVQMPGGELVSYLRDDSGRPLQKMISKDCGITWEGPFDTLNPAAIGMPIARLTQDNLVLVSGRFGVPGRWRVDMSEETWEKRIAKRSIVIPKVTENLNNMRFVNSVERTPYMKETKNELVLGMGGSSIHTFAFLEPAESALNPNLRDQKGLLLPLDLDSSPFADSGYTGWVEYERGKFLVVNYINDDAPLAQIRGYRFGLEDF</sequence>
<dbReference type="EMBL" id="CP029803">
    <property type="protein sequence ID" value="AWT60953.1"/>
    <property type="molecule type" value="Genomic_DNA"/>
</dbReference>
<proteinExistence type="inferred from homology"/>
<evidence type="ECO:0000256" key="2">
    <source>
        <dbReference type="ARBA" id="ARBA00009348"/>
    </source>
</evidence>
<dbReference type="EC" id="3.2.1.18" evidence="3"/>
<protein>
    <recommendedName>
        <fullName evidence="3">exo-alpha-sialidase</fullName>
        <ecNumber evidence="3">3.2.1.18</ecNumber>
    </recommendedName>
</protein>
<evidence type="ECO:0000256" key="3">
    <source>
        <dbReference type="ARBA" id="ARBA00012733"/>
    </source>
</evidence>
<dbReference type="GO" id="GO:0006689">
    <property type="term" value="P:ganglioside catabolic process"/>
    <property type="evidence" value="ECO:0007669"/>
    <property type="project" value="TreeGrafter"/>
</dbReference>
<dbReference type="GO" id="GO:0009313">
    <property type="term" value="P:oligosaccharide catabolic process"/>
    <property type="evidence" value="ECO:0007669"/>
    <property type="project" value="TreeGrafter"/>
</dbReference>
<evidence type="ECO:0000313" key="5">
    <source>
        <dbReference type="Proteomes" id="UP000247465"/>
    </source>
</evidence>
<dbReference type="Proteomes" id="UP000247465">
    <property type="component" value="Chromosome"/>
</dbReference>
<dbReference type="AlphaFoldDB" id="A0A2Z4AF20"/>
<accession>A0A2Z4AF20</accession>
<dbReference type="PANTHER" id="PTHR10628:SF30">
    <property type="entry name" value="EXO-ALPHA-SIALIDASE"/>
    <property type="match status" value="1"/>
</dbReference>
<evidence type="ECO:0000256" key="1">
    <source>
        <dbReference type="ARBA" id="ARBA00000427"/>
    </source>
</evidence>
<dbReference type="SUPFAM" id="SSF50939">
    <property type="entry name" value="Sialidases"/>
    <property type="match status" value="1"/>
</dbReference>
<dbReference type="GO" id="GO:0016020">
    <property type="term" value="C:membrane"/>
    <property type="evidence" value="ECO:0007669"/>
    <property type="project" value="TreeGrafter"/>
</dbReference>
<comment type="similarity">
    <text evidence="2">Belongs to the glycosyl hydrolase 33 family.</text>
</comment>
<dbReference type="GO" id="GO:0004308">
    <property type="term" value="F:exo-alpha-sialidase activity"/>
    <property type="evidence" value="ECO:0007669"/>
    <property type="project" value="UniProtKB-EC"/>
</dbReference>
<name>A0A2Z4AF20_9BACT</name>